<proteinExistence type="predicted"/>
<dbReference type="Proteomes" id="UP001177023">
    <property type="component" value="Unassembled WGS sequence"/>
</dbReference>
<evidence type="ECO:0000313" key="2">
    <source>
        <dbReference type="Proteomes" id="UP001177023"/>
    </source>
</evidence>
<accession>A0AA36D7F4</accession>
<name>A0AA36D7F4_9BILA</name>
<gene>
    <name evidence="1" type="ORF">MSPICULIGERA_LOCUS19339</name>
</gene>
<dbReference type="EMBL" id="CATQJA010002662">
    <property type="protein sequence ID" value="CAJ0581172.1"/>
    <property type="molecule type" value="Genomic_DNA"/>
</dbReference>
<sequence length="472" mass="53789">MPPFTVSMDQIQGIKLVTNHTDKEYFNQANVARLLYWLCSETILPLLPPDNSPPSWLDPEVASLFNKKLGEDFAKYLFELYQKWAWEWGHPPLRNGTVYQIIKLVLAMDRGFTASTDPYLMIAFTAVQKATGVLTAWKKLGLLRAEVIDGLIDGLKEGLLYLETDYRLNVKKESNVADMCSRYALSDPNITNFFCDCGSEESELSFVAHQHSLTDPSQFSTIVEEYGNREMLKDQLQLLRQAPIAMLEYRAQQPLPQKVKNGSFGMWRWHVLRVGMDKYYGIAPSISQNEKLSFTDSLREQGVIDRVILEVRQLFAEYIDGNHAIDSAEDAFAALTHRKTIGMSVYLAELYQDQECVANIPGIADYNEFTFGHLHGCVKMWKYYDIGSGELYEKPCTIRGRIALEKSGGMTGADVDILRDQQNFKVGTESRYWEYFFCPNIHHCTPERSVPSSNLRDIEVASNRSIDCPTNV</sequence>
<evidence type="ECO:0000313" key="1">
    <source>
        <dbReference type="EMBL" id="CAJ0581172.1"/>
    </source>
</evidence>
<feature type="non-terminal residue" evidence="1">
    <location>
        <position position="472"/>
    </location>
</feature>
<comment type="caution">
    <text evidence="1">The sequence shown here is derived from an EMBL/GenBank/DDBJ whole genome shotgun (WGS) entry which is preliminary data.</text>
</comment>
<protein>
    <submittedName>
        <fullName evidence="1">Uncharacterized protein</fullName>
    </submittedName>
</protein>
<dbReference type="AlphaFoldDB" id="A0AA36D7F4"/>
<organism evidence="1 2">
    <name type="scientific">Mesorhabditis spiculigera</name>
    <dbReference type="NCBI Taxonomy" id="96644"/>
    <lineage>
        <taxon>Eukaryota</taxon>
        <taxon>Metazoa</taxon>
        <taxon>Ecdysozoa</taxon>
        <taxon>Nematoda</taxon>
        <taxon>Chromadorea</taxon>
        <taxon>Rhabditida</taxon>
        <taxon>Rhabditina</taxon>
        <taxon>Rhabditomorpha</taxon>
        <taxon>Rhabditoidea</taxon>
        <taxon>Rhabditidae</taxon>
        <taxon>Mesorhabditinae</taxon>
        <taxon>Mesorhabditis</taxon>
    </lineage>
</organism>
<keyword evidence="2" id="KW-1185">Reference proteome</keyword>
<reference evidence="1" key="1">
    <citation type="submission" date="2023-06" db="EMBL/GenBank/DDBJ databases">
        <authorList>
            <person name="Delattre M."/>
        </authorList>
    </citation>
    <scope>NUCLEOTIDE SEQUENCE</scope>
    <source>
        <strain evidence="1">AF72</strain>
    </source>
</reference>